<organism evidence="2 3">
    <name type="scientific">Lutibacter profundi</name>
    <dbReference type="NCBI Taxonomy" id="1622118"/>
    <lineage>
        <taxon>Bacteria</taxon>
        <taxon>Pseudomonadati</taxon>
        <taxon>Bacteroidota</taxon>
        <taxon>Flavobacteriia</taxon>
        <taxon>Flavobacteriales</taxon>
        <taxon>Flavobacteriaceae</taxon>
        <taxon>Lutibacter</taxon>
    </lineage>
</organism>
<dbReference type="EMBL" id="CP013355">
    <property type="protein sequence ID" value="AMC11246.1"/>
    <property type="molecule type" value="Genomic_DNA"/>
</dbReference>
<feature type="transmembrane region" description="Helical" evidence="1">
    <location>
        <begin position="119"/>
        <end position="137"/>
    </location>
</feature>
<dbReference type="Proteomes" id="UP000059672">
    <property type="component" value="Chromosome"/>
</dbReference>
<dbReference type="PATRIC" id="fig|1622118.3.peg.1707"/>
<evidence type="ECO:0000313" key="2">
    <source>
        <dbReference type="EMBL" id="AMC11246.1"/>
    </source>
</evidence>
<dbReference type="RefSeq" id="WP_068208575.1">
    <property type="nucleotide sequence ID" value="NZ_CP013355.1"/>
</dbReference>
<feature type="transmembrane region" description="Helical" evidence="1">
    <location>
        <begin position="188"/>
        <end position="209"/>
    </location>
</feature>
<gene>
    <name evidence="2" type="ORF">Lupro_08255</name>
</gene>
<name>A0A109RNS4_9FLAO</name>
<dbReference type="STRING" id="1622118.Lupro_08255"/>
<feature type="transmembrane region" description="Helical" evidence="1">
    <location>
        <begin position="91"/>
        <end position="113"/>
    </location>
</feature>
<keyword evidence="1" id="KW-0472">Membrane</keyword>
<proteinExistence type="predicted"/>
<evidence type="ECO:0000313" key="3">
    <source>
        <dbReference type="Proteomes" id="UP000059672"/>
    </source>
</evidence>
<keyword evidence="1" id="KW-0812">Transmembrane</keyword>
<dbReference type="AlphaFoldDB" id="A0A109RNS4"/>
<keyword evidence="1" id="KW-1133">Transmembrane helix</keyword>
<dbReference type="KEGG" id="lut:Lupro_08255"/>
<sequence length="227" mass="26757">MKLTSSQIQQLYRFTRQHYVEYYDVQTELVDHLANDIEHIWLSQPNLSFEDAKTISFKKFGVFGFMEVVEARSKALNKKYWKLVWKIFKQFFNVPHIIISISIFLILLMGFQFIPSKMLFISISIGGVIILSFKLYFLNQEKKKRFKDTNKKWLLEEFVFNLGGAAAFLNLFLQMANFSPETTSNTLILIASFILTIFILLIYITTFILPSQIEEILIKQYPEYKLV</sequence>
<feature type="transmembrane region" description="Helical" evidence="1">
    <location>
        <begin position="158"/>
        <end position="176"/>
    </location>
</feature>
<protein>
    <submittedName>
        <fullName evidence="2">Uncharacterized protein</fullName>
    </submittedName>
</protein>
<dbReference type="OrthoDB" id="662673at2"/>
<reference evidence="3" key="1">
    <citation type="submission" date="2015-12" db="EMBL/GenBank/DDBJ databases">
        <title>Complete genome sequence of Lutibacter profundus strain LP1.</title>
        <authorList>
            <person name="Wissuwa J."/>
            <person name="Le Moine Bauer S."/>
            <person name="Stokke R."/>
            <person name="Dahle H."/>
            <person name="Steen I.H."/>
        </authorList>
    </citation>
    <scope>NUCLEOTIDE SEQUENCE [LARGE SCALE GENOMIC DNA]</scope>
    <source>
        <strain evidence="3">LP1</strain>
    </source>
</reference>
<accession>A0A109RNS4</accession>
<keyword evidence="3" id="KW-1185">Reference proteome</keyword>
<reference evidence="2 3" key="2">
    <citation type="journal article" date="2016" name="Int. J. Syst. Evol. Microbiol.">
        <title>Lutibacter profundi sp. nov., isolated from a deep-sea hydrothermal system on the Arctic Mid-Ocean Ridge and emended description of the genus Lutibacter.</title>
        <authorList>
            <person name="Le Moine Bauer S."/>
            <person name="Roalkvam I."/>
            <person name="Steen I.H."/>
            <person name="Dahle H."/>
        </authorList>
    </citation>
    <scope>NUCLEOTIDE SEQUENCE [LARGE SCALE GENOMIC DNA]</scope>
    <source>
        <strain evidence="2 3">LP1</strain>
    </source>
</reference>
<evidence type="ECO:0000256" key="1">
    <source>
        <dbReference type="SAM" id="Phobius"/>
    </source>
</evidence>